<evidence type="ECO:0000313" key="3">
    <source>
        <dbReference type="EMBL" id="ETV84735.1"/>
    </source>
</evidence>
<protein>
    <recommendedName>
        <fullName evidence="4">WW domain-containing protein</fullName>
    </recommendedName>
</protein>
<evidence type="ECO:0000256" key="1">
    <source>
        <dbReference type="SAM" id="Phobius"/>
    </source>
</evidence>
<reference evidence="3" key="1">
    <citation type="submission" date="2013-12" db="EMBL/GenBank/DDBJ databases">
        <title>The Genome Sequence of Aphanomyces astaci APO3.</title>
        <authorList>
            <consortium name="The Broad Institute Genomics Platform"/>
            <person name="Russ C."/>
            <person name="Tyler B."/>
            <person name="van West P."/>
            <person name="Dieguez-Uribeondo J."/>
            <person name="Young S.K."/>
            <person name="Zeng Q."/>
            <person name="Gargeya S."/>
            <person name="Fitzgerald M."/>
            <person name="Abouelleil A."/>
            <person name="Alvarado L."/>
            <person name="Chapman S.B."/>
            <person name="Gainer-Dewar J."/>
            <person name="Goldberg J."/>
            <person name="Griggs A."/>
            <person name="Gujja S."/>
            <person name="Hansen M."/>
            <person name="Howarth C."/>
            <person name="Imamovic A."/>
            <person name="Ireland A."/>
            <person name="Larimer J."/>
            <person name="McCowan C."/>
            <person name="Murphy C."/>
            <person name="Pearson M."/>
            <person name="Poon T.W."/>
            <person name="Priest M."/>
            <person name="Roberts A."/>
            <person name="Saif S."/>
            <person name="Shea T."/>
            <person name="Sykes S."/>
            <person name="Wortman J."/>
            <person name="Nusbaum C."/>
            <person name="Birren B."/>
        </authorList>
    </citation>
    <scope>NUCLEOTIDE SEQUENCE [LARGE SCALE GENOMIC DNA]</scope>
    <source>
        <strain evidence="3">APO3</strain>
    </source>
</reference>
<organism evidence="3">
    <name type="scientific">Aphanomyces astaci</name>
    <name type="common">Crayfish plague agent</name>
    <dbReference type="NCBI Taxonomy" id="112090"/>
    <lineage>
        <taxon>Eukaryota</taxon>
        <taxon>Sar</taxon>
        <taxon>Stramenopiles</taxon>
        <taxon>Oomycota</taxon>
        <taxon>Saprolegniomycetes</taxon>
        <taxon>Saprolegniales</taxon>
        <taxon>Verrucalvaceae</taxon>
        <taxon>Aphanomyces</taxon>
    </lineage>
</organism>
<dbReference type="RefSeq" id="XP_009826427.1">
    <property type="nucleotide sequence ID" value="XM_009828125.1"/>
</dbReference>
<feature type="transmembrane region" description="Helical" evidence="1">
    <location>
        <begin position="89"/>
        <end position="109"/>
    </location>
</feature>
<dbReference type="VEuPathDB" id="FungiDB:H257_03840"/>
<keyword evidence="1" id="KW-0812">Transmembrane</keyword>
<dbReference type="EMBL" id="KI913119">
    <property type="protein sequence ID" value="ETV84735.1"/>
    <property type="molecule type" value="Genomic_DNA"/>
</dbReference>
<feature type="chain" id="PRO_5004842742" description="WW domain-containing protein" evidence="2">
    <location>
        <begin position="27"/>
        <end position="113"/>
    </location>
</feature>
<feature type="signal peptide" evidence="2">
    <location>
        <begin position="1"/>
        <end position="26"/>
    </location>
</feature>
<dbReference type="GeneID" id="20805836"/>
<keyword evidence="1" id="KW-0472">Membrane</keyword>
<dbReference type="AlphaFoldDB" id="W4GYD6"/>
<accession>W4GYD6</accession>
<evidence type="ECO:0008006" key="4">
    <source>
        <dbReference type="Google" id="ProtNLM"/>
    </source>
</evidence>
<proteinExistence type="predicted"/>
<dbReference type="OrthoDB" id="70796at2759"/>
<keyword evidence="1" id="KW-1133">Transmembrane helix</keyword>
<keyword evidence="2" id="KW-0732">Signal</keyword>
<gene>
    <name evidence="3" type="ORF">H257_03840</name>
</gene>
<sequence>MVGWGGPLMVLLAVLLLSTGTHDVHAACPDIYRWEPSTQRHEVVFSYSNREHEVWMSQDPRQRKWFLTISNAVEAKKTHVKVVERKHSYPILASIISLVVLLTTIFLIIRFTT</sequence>
<evidence type="ECO:0000256" key="2">
    <source>
        <dbReference type="SAM" id="SignalP"/>
    </source>
</evidence>
<name>W4GYD6_APHAT</name>